<dbReference type="EC" id="1.8.1.9" evidence="10"/>
<feature type="domain" description="FAD/NAD(P)-binding" evidence="12">
    <location>
        <begin position="4"/>
        <end position="292"/>
    </location>
</feature>
<accession>A0ABW9UKQ7</accession>
<evidence type="ECO:0000313" key="13">
    <source>
        <dbReference type="EMBL" id="MVQ39298.1"/>
    </source>
</evidence>
<evidence type="ECO:0000256" key="6">
    <source>
        <dbReference type="ARBA" id="ARBA00023002"/>
    </source>
</evidence>
<evidence type="ECO:0000256" key="5">
    <source>
        <dbReference type="ARBA" id="ARBA00022827"/>
    </source>
</evidence>
<name>A0ABW9UKQ7_9BACL</name>
<comment type="catalytic activity">
    <reaction evidence="9 10">
        <text>[thioredoxin]-dithiol + NADP(+) = [thioredoxin]-disulfide + NADPH + H(+)</text>
        <dbReference type="Rhea" id="RHEA:20345"/>
        <dbReference type="Rhea" id="RHEA-COMP:10698"/>
        <dbReference type="Rhea" id="RHEA-COMP:10700"/>
        <dbReference type="ChEBI" id="CHEBI:15378"/>
        <dbReference type="ChEBI" id="CHEBI:29950"/>
        <dbReference type="ChEBI" id="CHEBI:50058"/>
        <dbReference type="ChEBI" id="CHEBI:57783"/>
        <dbReference type="ChEBI" id="CHEBI:58349"/>
        <dbReference type="EC" id="1.8.1.9"/>
    </reaction>
</comment>
<evidence type="ECO:0000256" key="8">
    <source>
        <dbReference type="ARBA" id="ARBA00023284"/>
    </source>
</evidence>
<dbReference type="RefSeq" id="WP_157325283.1">
    <property type="nucleotide sequence ID" value="NZ_WSEM01000034.1"/>
</dbReference>
<evidence type="ECO:0000256" key="1">
    <source>
        <dbReference type="ARBA" id="ARBA00009333"/>
    </source>
</evidence>
<evidence type="ECO:0000256" key="3">
    <source>
        <dbReference type="ARBA" id="ARBA00018719"/>
    </source>
</evidence>
<keyword evidence="11" id="KW-0521">NADP</keyword>
<comment type="cofactor">
    <cofactor evidence="11">
        <name>FAD</name>
        <dbReference type="ChEBI" id="CHEBI:57692"/>
    </cofactor>
    <text evidence="11">Binds 1 FAD per subunit.</text>
</comment>
<dbReference type="PANTHER" id="PTHR48105">
    <property type="entry name" value="THIOREDOXIN REDUCTASE 1-RELATED-RELATED"/>
    <property type="match status" value="1"/>
</dbReference>
<keyword evidence="8 10" id="KW-0676">Redox-active center</keyword>
<dbReference type="GO" id="GO:0004791">
    <property type="term" value="F:thioredoxin-disulfide reductase (NADPH) activity"/>
    <property type="evidence" value="ECO:0007669"/>
    <property type="project" value="UniProtKB-EC"/>
</dbReference>
<evidence type="ECO:0000256" key="10">
    <source>
        <dbReference type="RuleBase" id="RU003880"/>
    </source>
</evidence>
<keyword evidence="5 10" id="KW-0274">FAD</keyword>
<protein>
    <recommendedName>
        <fullName evidence="3 10">Thioredoxin reductase</fullName>
        <ecNumber evidence="10">1.8.1.9</ecNumber>
    </recommendedName>
</protein>
<evidence type="ECO:0000259" key="12">
    <source>
        <dbReference type="Pfam" id="PF07992"/>
    </source>
</evidence>
<keyword evidence="7" id="KW-1015">Disulfide bond</keyword>
<evidence type="ECO:0000256" key="9">
    <source>
        <dbReference type="ARBA" id="ARBA00048132"/>
    </source>
</evidence>
<dbReference type="PRINTS" id="PR00368">
    <property type="entry name" value="FADPNR"/>
</dbReference>
<evidence type="ECO:0000256" key="11">
    <source>
        <dbReference type="RuleBase" id="RU003881"/>
    </source>
</evidence>
<dbReference type="NCBIfam" id="TIGR01292">
    <property type="entry name" value="TRX_reduct"/>
    <property type="match status" value="1"/>
</dbReference>
<dbReference type="PRINTS" id="PR00469">
    <property type="entry name" value="PNDRDTASEII"/>
</dbReference>
<sequence>MNQAIIIGTGPAGLTAAIYLARANLEPIIIEGPEPGGQLTTTTEVENFPGFPEGMMGPELIENMRKQAERFGAKFRSGWVNKVNLSDRPFKLTLEGGEELVANSIIISTGASAKYLGISGEKENVGRGISTCATCDGFFFRNKKIIVVGGGDSAMEEAHFLTKFASEVRIVHRREELRASKIMQDRARQNPKITWSLNNTPLEVLSGERGVTGLKVLNNITSEEEIIETEGIFVTIGHTPNTKFLDGQLDTDDIGYLIVKPGSSETNIPGVFACGDVQDKKYRQAITAAGSGCMAALDCEKFLEGSMVHDWSKTLV</sequence>
<reference evidence="13 14" key="1">
    <citation type="submission" date="2019-12" db="EMBL/GenBank/DDBJ databases">
        <authorList>
            <person name="Huq M.A."/>
        </authorList>
    </citation>
    <scope>NUCLEOTIDE SEQUENCE [LARGE SCALE GENOMIC DNA]</scope>
    <source>
        <strain evidence="13 14">MAH-34</strain>
    </source>
</reference>
<dbReference type="Gene3D" id="3.50.50.60">
    <property type="entry name" value="FAD/NAD(P)-binding domain"/>
    <property type="match status" value="2"/>
</dbReference>
<dbReference type="InterPro" id="IPR008255">
    <property type="entry name" value="Pyr_nucl-diS_OxRdtase_2_AS"/>
</dbReference>
<dbReference type="PROSITE" id="PS00573">
    <property type="entry name" value="PYRIDINE_REDOX_2"/>
    <property type="match status" value="1"/>
</dbReference>
<evidence type="ECO:0000256" key="2">
    <source>
        <dbReference type="ARBA" id="ARBA00011738"/>
    </source>
</evidence>
<dbReference type="EMBL" id="WSEM01000034">
    <property type="protein sequence ID" value="MVQ39298.1"/>
    <property type="molecule type" value="Genomic_DNA"/>
</dbReference>
<comment type="subunit">
    <text evidence="2 10">Homodimer.</text>
</comment>
<keyword evidence="4 10" id="KW-0285">Flavoprotein</keyword>
<evidence type="ECO:0000313" key="14">
    <source>
        <dbReference type="Proteomes" id="UP000467637"/>
    </source>
</evidence>
<dbReference type="InterPro" id="IPR050097">
    <property type="entry name" value="Ferredoxin-NADP_redctase_2"/>
</dbReference>
<dbReference type="InterPro" id="IPR036188">
    <property type="entry name" value="FAD/NAD-bd_sf"/>
</dbReference>
<keyword evidence="14" id="KW-1185">Reference proteome</keyword>
<dbReference type="Pfam" id="PF07992">
    <property type="entry name" value="Pyr_redox_2"/>
    <property type="match status" value="1"/>
</dbReference>
<dbReference type="Proteomes" id="UP000467637">
    <property type="component" value="Unassembled WGS sequence"/>
</dbReference>
<dbReference type="InterPro" id="IPR005982">
    <property type="entry name" value="Thioredox_Rdtase"/>
</dbReference>
<dbReference type="SUPFAM" id="SSF51905">
    <property type="entry name" value="FAD/NAD(P)-binding domain"/>
    <property type="match status" value="1"/>
</dbReference>
<comment type="caution">
    <text evidence="13">The sequence shown here is derived from an EMBL/GenBank/DDBJ whole genome shotgun (WGS) entry which is preliminary data.</text>
</comment>
<keyword evidence="6 10" id="KW-0560">Oxidoreductase</keyword>
<organism evidence="13 14">
    <name type="scientific">Paenibacillus anseongense</name>
    <dbReference type="NCBI Taxonomy" id="2682845"/>
    <lineage>
        <taxon>Bacteria</taxon>
        <taxon>Bacillati</taxon>
        <taxon>Bacillota</taxon>
        <taxon>Bacilli</taxon>
        <taxon>Bacillales</taxon>
        <taxon>Paenibacillaceae</taxon>
        <taxon>Paenibacillus</taxon>
    </lineage>
</organism>
<evidence type="ECO:0000256" key="7">
    <source>
        <dbReference type="ARBA" id="ARBA00023157"/>
    </source>
</evidence>
<evidence type="ECO:0000256" key="4">
    <source>
        <dbReference type="ARBA" id="ARBA00022630"/>
    </source>
</evidence>
<proteinExistence type="inferred from homology"/>
<gene>
    <name evidence="13" type="primary">trxB</name>
    <name evidence="13" type="ORF">GON05_32365</name>
</gene>
<dbReference type="InterPro" id="IPR023753">
    <property type="entry name" value="FAD/NAD-binding_dom"/>
</dbReference>
<comment type="similarity">
    <text evidence="1 10">Belongs to the class-II pyridine nucleotide-disulfide oxidoreductase family.</text>
</comment>